<dbReference type="KEGG" id="dan:6507460"/>
<keyword evidence="3 7" id="KW-1133">Transmembrane helix</keyword>
<organism evidence="8 9">
    <name type="scientific">Drosophila ananassae</name>
    <name type="common">Fruit fly</name>
    <dbReference type="NCBI Taxonomy" id="7217"/>
    <lineage>
        <taxon>Eukaryota</taxon>
        <taxon>Metazoa</taxon>
        <taxon>Ecdysozoa</taxon>
        <taxon>Arthropoda</taxon>
        <taxon>Hexapoda</taxon>
        <taxon>Insecta</taxon>
        <taxon>Pterygota</taxon>
        <taxon>Neoptera</taxon>
        <taxon>Endopterygota</taxon>
        <taxon>Diptera</taxon>
        <taxon>Brachycera</taxon>
        <taxon>Muscomorpha</taxon>
        <taxon>Ephydroidea</taxon>
        <taxon>Drosophilidae</taxon>
        <taxon>Drosophila</taxon>
        <taxon>Sophophora</taxon>
    </lineage>
</organism>
<evidence type="ECO:0000256" key="3">
    <source>
        <dbReference type="ARBA" id="ARBA00022989"/>
    </source>
</evidence>
<evidence type="ECO:0008006" key="10">
    <source>
        <dbReference type="Google" id="ProtNLM"/>
    </source>
</evidence>
<dbReference type="HOGENOM" id="CLU_687477_0_0_1"/>
<evidence type="ECO:0000313" key="9">
    <source>
        <dbReference type="Proteomes" id="UP000007801"/>
    </source>
</evidence>
<name>B3M7B3_DROAN</name>
<dbReference type="InParanoid" id="B3M7B3"/>
<evidence type="ECO:0000256" key="1">
    <source>
        <dbReference type="ARBA" id="ARBA00004540"/>
    </source>
</evidence>
<feature type="compositionally biased region" description="Polar residues" evidence="6">
    <location>
        <begin position="46"/>
        <end position="62"/>
    </location>
</feature>
<feature type="transmembrane region" description="Helical" evidence="7">
    <location>
        <begin position="300"/>
        <end position="320"/>
    </location>
</feature>
<dbReference type="GO" id="GO:0005637">
    <property type="term" value="C:nuclear inner membrane"/>
    <property type="evidence" value="ECO:0007669"/>
    <property type="project" value="UniProtKB-SubCell"/>
</dbReference>
<keyword evidence="4 7" id="KW-0472">Membrane</keyword>
<evidence type="ECO:0000256" key="5">
    <source>
        <dbReference type="ARBA" id="ARBA00023242"/>
    </source>
</evidence>
<dbReference type="PANTHER" id="PTHR13428">
    <property type="entry name" value="INNER NUCLEAR MEMBRANE PROTEIN MAN1 LEM DOMAIN CONTAINING PROTEIN"/>
    <property type="match status" value="1"/>
</dbReference>
<keyword evidence="5" id="KW-0539">Nucleus</keyword>
<gene>
    <name evidence="8" type="primary">Dana\GF24831</name>
    <name evidence="8" type="synonym">dana_GLEANR_9523</name>
    <name evidence="8" type="ORF">GF24831</name>
</gene>
<dbReference type="OrthoDB" id="118234at2759"/>
<keyword evidence="2 7" id="KW-0812">Transmembrane</keyword>
<sequence>MLPGSRSRLCHKDPQKKKNLNDLSNNMASKTTRAILMEHLKMSSWAEKNSSQPDFGRSTSTANKKRAGMTWRQTDDYMSSYPLNPVSSFPPDEQVSFQATGSPSKESLKALVRPRLAKIRGRPKPPKPRDPDTVSGVPQLLTSLFLVFLAVIAAVYLRRGYTFEKENIFNIVNTKYALCKFNMASDCIKKSWLEPTHELVRKLFSQLNGRARLHYCQDSSLPLTLPVSEFAEGMPATQNNLAIKYLPHLISQNPQWSIAIIDAPAFEEAHFKITEPRLPLKCVVSDKITRFFNLCRGIDFSWIIFGLVTIPLFLFFYRMWQLDSRSVAIDFKSAIIRELIQRKWHNNESMFIIDHLREKLVPATNRSKYLASWNQALRILEKNYKRIAFGKVNLNGKVMRTISLKELY</sequence>
<dbReference type="Gene3D" id="1.10.10.1180">
    <property type="entry name" value="MAN1, winged-helix domain"/>
    <property type="match status" value="1"/>
</dbReference>
<feature type="compositionally biased region" description="Basic residues" evidence="6">
    <location>
        <begin position="115"/>
        <end position="126"/>
    </location>
</feature>
<dbReference type="STRING" id="7217.B3M7B3"/>
<evidence type="ECO:0000256" key="7">
    <source>
        <dbReference type="SAM" id="Phobius"/>
    </source>
</evidence>
<comment type="subcellular location">
    <subcellularLocation>
        <location evidence="1">Nucleus inner membrane</location>
    </subcellularLocation>
</comment>
<dbReference type="PANTHER" id="PTHR13428:SF12">
    <property type="entry name" value="INNER NUCLEAR MEMBRANE PROTEIN MAN1"/>
    <property type="match status" value="1"/>
</dbReference>
<proteinExistence type="predicted"/>
<protein>
    <recommendedName>
        <fullName evidence="10">Man1/Src1 C-terminal domain-containing protein</fullName>
    </recommendedName>
</protein>
<reference evidence="8 9" key="1">
    <citation type="journal article" date="2007" name="Nature">
        <title>Evolution of genes and genomes on the Drosophila phylogeny.</title>
        <authorList>
            <consortium name="Drosophila 12 Genomes Consortium"/>
            <person name="Clark A.G."/>
            <person name="Eisen M.B."/>
            <person name="Smith D.R."/>
            <person name="Bergman C.M."/>
            <person name="Oliver B."/>
            <person name="Markow T.A."/>
            <person name="Kaufman T.C."/>
            <person name="Kellis M."/>
            <person name="Gelbart W."/>
            <person name="Iyer V.N."/>
            <person name="Pollard D.A."/>
            <person name="Sackton T.B."/>
            <person name="Larracuente A.M."/>
            <person name="Singh N.D."/>
            <person name="Abad J.P."/>
            <person name="Abt D.N."/>
            <person name="Adryan B."/>
            <person name="Aguade M."/>
            <person name="Akashi H."/>
            <person name="Anderson W.W."/>
            <person name="Aquadro C.F."/>
            <person name="Ardell D.H."/>
            <person name="Arguello R."/>
            <person name="Artieri C.G."/>
            <person name="Barbash D.A."/>
            <person name="Barker D."/>
            <person name="Barsanti P."/>
            <person name="Batterham P."/>
            <person name="Batzoglou S."/>
            <person name="Begun D."/>
            <person name="Bhutkar A."/>
            <person name="Blanco E."/>
            <person name="Bosak S.A."/>
            <person name="Bradley R.K."/>
            <person name="Brand A.D."/>
            <person name="Brent M.R."/>
            <person name="Brooks A.N."/>
            <person name="Brown R.H."/>
            <person name="Butlin R.K."/>
            <person name="Caggese C."/>
            <person name="Calvi B.R."/>
            <person name="Bernardo de Carvalho A."/>
            <person name="Caspi A."/>
            <person name="Castrezana S."/>
            <person name="Celniker S.E."/>
            <person name="Chang J.L."/>
            <person name="Chapple C."/>
            <person name="Chatterji S."/>
            <person name="Chinwalla A."/>
            <person name="Civetta A."/>
            <person name="Clifton S.W."/>
            <person name="Comeron J.M."/>
            <person name="Costello J.C."/>
            <person name="Coyne J.A."/>
            <person name="Daub J."/>
            <person name="David R.G."/>
            <person name="Delcher A.L."/>
            <person name="Delehaunty K."/>
            <person name="Do C.B."/>
            <person name="Ebling H."/>
            <person name="Edwards K."/>
            <person name="Eickbush T."/>
            <person name="Evans J.D."/>
            <person name="Filipski A."/>
            <person name="Findeiss S."/>
            <person name="Freyhult E."/>
            <person name="Fulton L."/>
            <person name="Fulton R."/>
            <person name="Garcia A.C."/>
            <person name="Gardiner A."/>
            <person name="Garfield D.A."/>
            <person name="Garvin B.E."/>
            <person name="Gibson G."/>
            <person name="Gilbert D."/>
            <person name="Gnerre S."/>
            <person name="Godfrey J."/>
            <person name="Good R."/>
            <person name="Gotea V."/>
            <person name="Gravely B."/>
            <person name="Greenberg A.J."/>
            <person name="Griffiths-Jones S."/>
            <person name="Gross S."/>
            <person name="Guigo R."/>
            <person name="Gustafson E.A."/>
            <person name="Haerty W."/>
            <person name="Hahn M.W."/>
            <person name="Halligan D.L."/>
            <person name="Halpern A.L."/>
            <person name="Halter G.M."/>
            <person name="Han M.V."/>
            <person name="Heger A."/>
            <person name="Hillier L."/>
            <person name="Hinrichs A.S."/>
            <person name="Holmes I."/>
            <person name="Hoskins R.A."/>
            <person name="Hubisz M.J."/>
            <person name="Hultmark D."/>
            <person name="Huntley M.A."/>
            <person name="Jaffe D.B."/>
            <person name="Jagadeeshan S."/>
            <person name="Jeck W.R."/>
            <person name="Johnson J."/>
            <person name="Jones C.D."/>
            <person name="Jordan W.C."/>
            <person name="Karpen G.H."/>
            <person name="Kataoka E."/>
            <person name="Keightley P.D."/>
            <person name="Kheradpour P."/>
            <person name="Kirkness E.F."/>
            <person name="Koerich L.B."/>
            <person name="Kristiansen K."/>
            <person name="Kudrna D."/>
            <person name="Kulathinal R.J."/>
            <person name="Kumar S."/>
            <person name="Kwok R."/>
            <person name="Lander E."/>
            <person name="Langley C.H."/>
            <person name="Lapoint R."/>
            <person name="Lazzaro B.P."/>
            <person name="Lee S.J."/>
            <person name="Levesque L."/>
            <person name="Li R."/>
            <person name="Lin C.F."/>
            <person name="Lin M.F."/>
            <person name="Lindblad-Toh K."/>
            <person name="Llopart A."/>
            <person name="Long M."/>
            <person name="Low L."/>
            <person name="Lozovsky E."/>
            <person name="Lu J."/>
            <person name="Luo M."/>
            <person name="Machado C.A."/>
            <person name="Makalowski W."/>
            <person name="Marzo M."/>
            <person name="Matsuda M."/>
            <person name="Matzkin L."/>
            <person name="McAllister B."/>
            <person name="McBride C.S."/>
            <person name="McKernan B."/>
            <person name="McKernan K."/>
            <person name="Mendez-Lago M."/>
            <person name="Minx P."/>
            <person name="Mollenhauer M.U."/>
            <person name="Montooth K."/>
            <person name="Mount S.M."/>
            <person name="Mu X."/>
            <person name="Myers E."/>
            <person name="Negre B."/>
            <person name="Newfeld S."/>
            <person name="Nielsen R."/>
            <person name="Noor M.A."/>
            <person name="O'Grady P."/>
            <person name="Pachter L."/>
            <person name="Papaceit M."/>
            <person name="Parisi M.J."/>
            <person name="Parisi M."/>
            <person name="Parts L."/>
            <person name="Pedersen J.S."/>
            <person name="Pesole G."/>
            <person name="Phillippy A.M."/>
            <person name="Ponting C.P."/>
            <person name="Pop M."/>
            <person name="Porcelli D."/>
            <person name="Powell J.R."/>
            <person name="Prohaska S."/>
            <person name="Pruitt K."/>
            <person name="Puig M."/>
            <person name="Quesneville H."/>
            <person name="Ram K.R."/>
            <person name="Rand D."/>
            <person name="Rasmussen M.D."/>
            <person name="Reed L.K."/>
            <person name="Reenan R."/>
            <person name="Reily A."/>
            <person name="Remington K.A."/>
            <person name="Rieger T.T."/>
            <person name="Ritchie M.G."/>
            <person name="Robin C."/>
            <person name="Rogers Y.H."/>
            <person name="Rohde C."/>
            <person name="Rozas J."/>
            <person name="Rubenfield M.J."/>
            <person name="Ruiz A."/>
            <person name="Russo S."/>
            <person name="Salzberg S.L."/>
            <person name="Sanchez-Gracia A."/>
            <person name="Saranga D.J."/>
            <person name="Sato H."/>
            <person name="Schaeffer S.W."/>
            <person name="Schatz M.C."/>
            <person name="Schlenke T."/>
            <person name="Schwartz R."/>
            <person name="Segarra C."/>
            <person name="Singh R.S."/>
            <person name="Sirot L."/>
            <person name="Sirota M."/>
            <person name="Sisneros N.B."/>
            <person name="Smith C.D."/>
            <person name="Smith T.F."/>
            <person name="Spieth J."/>
            <person name="Stage D.E."/>
            <person name="Stark A."/>
            <person name="Stephan W."/>
            <person name="Strausberg R.L."/>
            <person name="Strempel S."/>
            <person name="Sturgill D."/>
            <person name="Sutton G."/>
            <person name="Sutton G.G."/>
            <person name="Tao W."/>
            <person name="Teichmann S."/>
            <person name="Tobari Y.N."/>
            <person name="Tomimura Y."/>
            <person name="Tsolas J.M."/>
            <person name="Valente V.L."/>
            <person name="Venter E."/>
            <person name="Venter J.C."/>
            <person name="Vicario S."/>
            <person name="Vieira F.G."/>
            <person name="Vilella A.J."/>
            <person name="Villasante A."/>
            <person name="Walenz B."/>
            <person name="Wang J."/>
            <person name="Wasserman M."/>
            <person name="Watts T."/>
            <person name="Wilson D."/>
            <person name="Wilson R.K."/>
            <person name="Wing R.A."/>
            <person name="Wolfner M.F."/>
            <person name="Wong A."/>
            <person name="Wong G.K."/>
            <person name="Wu C.I."/>
            <person name="Wu G."/>
            <person name="Yamamoto D."/>
            <person name="Yang H.P."/>
            <person name="Yang S.P."/>
            <person name="Yorke J.A."/>
            <person name="Yoshida K."/>
            <person name="Zdobnov E."/>
            <person name="Zhang P."/>
            <person name="Zhang Y."/>
            <person name="Zimin A.V."/>
            <person name="Baldwin J."/>
            <person name="Abdouelleil A."/>
            <person name="Abdulkadir J."/>
            <person name="Abebe A."/>
            <person name="Abera B."/>
            <person name="Abreu J."/>
            <person name="Acer S.C."/>
            <person name="Aftuck L."/>
            <person name="Alexander A."/>
            <person name="An P."/>
            <person name="Anderson E."/>
            <person name="Anderson S."/>
            <person name="Arachi H."/>
            <person name="Azer M."/>
            <person name="Bachantsang P."/>
            <person name="Barry A."/>
            <person name="Bayul T."/>
            <person name="Berlin A."/>
            <person name="Bessette D."/>
            <person name="Bloom T."/>
            <person name="Blye J."/>
            <person name="Boguslavskiy L."/>
            <person name="Bonnet C."/>
            <person name="Boukhgalter B."/>
            <person name="Bourzgui I."/>
            <person name="Brown A."/>
            <person name="Cahill P."/>
            <person name="Channer S."/>
            <person name="Cheshatsang Y."/>
            <person name="Chuda L."/>
            <person name="Citroen M."/>
            <person name="Collymore A."/>
            <person name="Cooke P."/>
            <person name="Costello M."/>
            <person name="D'Aco K."/>
            <person name="Daza R."/>
            <person name="De Haan G."/>
            <person name="DeGray S."/>
            <person name="DeMaso C."/>
            <person name="Dhargay N."/>
            <person name="Dooley K."/>
            <person name="Dooley E."/>
            <person name="Doricent M."/>
            <person name="Dorje P."/>
            <person name="Dorjee K."/>
            <person name="Dupes A."/>
            <person name="Elong R."/>
            <person name="Falk J."/>
            <person name="Farina A."/>
            <person name="Faro S."/>
            <person name="Ferguson D."/>
            <person name="Fisher S."/>
            <person name="Foley C.D."/>
            <person name="Franke A."/>
            <person name="Friedrich D."/>
            <person name="Gadbois L."/>
            <person name="Gearin G."/>
            <person name="Gearin C.R."/>
            <person name="Giannoukos G."/>
            <person name="Goode T."/>
            <person name="Graham J."/>
            <person name="Grandbois E."/>
            <person name="Grewal S."/>
            <person name="Gyaltsen K."/>
            <person name="Hafez N."/>
            <person name="Hagos B."/>
            <person name="Hall J."/>
            <person name="Henson C."/>
            <person name="Hollinger A."/>
            <person name="Honan T."/>
            <person name="Huard M.D."/>
            <person name="Hughes L."/>
            <person name="Hurhula B."/>
            <person name="Husby M.E."/>
            <person name="Kamat A."/>
            <person name="Kanga B."/>
            <person name="Kashin S."/>
            <person name="Khazanovich D."/>
            <person name="Kisner P."/>
            <person name="Lance K."/>
            <person name="Lara M."/>
            <person name="Lee W."/>
            <person name="Lennon N."/>
            <person name="Letendre F."/>
            <person name="LeVine R."/>
            <person name="Lipovsky A."/>
            <person name="Liu X."/>
            <person name="Liu J."/>
            <person name="Liu S."/>
            <person name="Lokyitsang T."/>
            <person name="Lokyitsang Y."/>
            <person name="Lubonja R."/>
            <person name="Lui A."/>
            <person name="MacDonald P."/>
            <person name="Magnisalis V."/>
            <person name="Maru K."/>
            <person name="Matthews C."/>
            <person name="McCusker W."/>
            <person name="McDonough S."/>
            <person name="Mehta T."/>
            <person name="Meldrim J."/>
            <person name="Meneus L."/>
            <person name="Mihai O."/>
            <person name="Mihalev A."/>
            <person name="Mihova T."/>
            <person name="Mittelman R."/>
            <person name="Mlenga V."/>
            <person name="Montmayeur A."/>
            <person name="Mulrain L."/>
            <person name="Navidi A."/>
            <person name="Naylor J."/>
            <person name="Negash T."/>
            <person name="Nguyen T."/>
            <person name="Nguyen N."/>
            <person name="Nicol R."/>
            <person name="Norbu C."/>
            <person name="Norbu N."/>
            <person name="Novod N."/>
            <person name="O'Neill B."/>
            <person name="Osman S."/>
            <person name="Markiewicz E."/>
            <person name="Oyono O.L."/>
            <person name="Patti C."/>
            <person name="Phunkhang P."/>
            <person name="Pierre F."/>
            <person name="Priest M."/>
            <person name="Raghuraman S."/>
            <person name="Rege F."/>
            <person name="Reyes R."/>
            <person name="Rise C."/>
            <person name="Rogov P."/>
            <person name="Ross K."/>
            <person name="Ryan E."/>
            <person name="Settipalli S."/>
            <person name="Shea T."/>
            <person name="Sherpa N."/>
            <person name="Shi L."/>
            <person name="Shih D."/>
            <person name="Sparrow T."/>
            <person name="Spaulding J."/>
            <person name="Stalker J."/>
            <person name="Stange-Thomann N."/>
            <person name="Stavropoulos S."/>
            <person name="Stone C."/>
            <person name="Strader C."/>
            <person name="Tesfaye S."/>
            <person name="Thomson T."/>
            <person name="Thoulutsang Y."/>
            <person name="Thoulutsang D."/>
            <person name="Topham K."/>
            <person name="Topping I."/>
            <person name="Tsamla T."/>
            <person name="Vassiliev H."/>
            <person name="Vo A."/>
            <person name="Wangchuk T."/>
            <person name="Wangdi T."/>
            <person name="Weiand M."/>
            <person name="Wilkinson J."/>
            <person name="Wilson A."/>
            <person name="Yadav S."/>
            <person name="Young G."/>
            <person name="Yu Q."/>
            <person name="Zembek L."/>
            <person name="Zhong D."/>
            <person name="Zimmer A."/>
            <person name="Zwirko Z."/>
            <person name="Jaffe D.B."/>
            <person name="Alvarez P."/>
            <person name="Brockman W."/>
            <person name="Butler J."/>
            <person name="Chin C."/>
            <person name="Gnerre S."/>
            <person name="Grabherr M."/>
            <person name="Kleber M."/>
            <person name="Mauceli E."/>
            <person name="MacCallum I."/>
        </authorList>
    </citation>
    <scope>NUCLEOTIDE SEQUENCE [LARGE SCALE GENOMIC DNA]</scope>
    <source>
        <strain evidence="9">Tucson 14024-0371.13</strain>
    </source>
</reference>
<dbReference type="EMBL" id="CH902618">
    <property type="protein sequence ID" value="EDV38774.2"/>
    <property type="molecule type" value="Genomic_DNA"/>
</dbReference>
<feature type="transmembrane region" description="Helical" evidence="7">
    <location>
        <begin position="136"/>
        <end position="157"/>
    </location>
</feature>
<keyword evidence="9" id="KW-1185">Reference proteome</keyword>
<feature type="region of interest" description="Disordered" evidence="6">
    <location>
        <begin position="45"/>
        <end position="70"/>
    </location>
</feature>
<dbReference type="eggNOG" id="KOG0147">
    <property type="taxonomic scope" value="Eukaryota"/>
</dbReference>
<dbReference type="GeneID" id="6507460"/>
<feature type="region of interest" description="Disordered" evidence="6">
    <location>
        <begin position="112"/>
        <end position="134"/>
    </location>
</feature>
<accession>B3M7B3</accession>
<dbReference type="InterPro" id="IPR041885">
    <property type="entry name" value="MAN1_winged_helix_dom"/>
</dbReference>
<evidence type="ECO:0000256" key="2">
    <source>
        <dbReference type="ARBA" id="ARBA00022692"/>
    </source>
</evidence>
<evidence type="ECO:0000256" key="6">
    <source>
        <dbReference type="SAM" id="MobiDB-lite"/>
    </source>
</evidence>
<feature type="region of interest" description="Disordered" evidence="6">
    <location>
        <begin position="1"/>
        <end position="26"/>
    </location>
</feature>
<dbReference type="AlphaFoldDB" id="B3M7B3"/>
<evidence type="ECO:0000256" key="4">
    <source>
        <dbReference type="ARBA" id="ARBA00023136"/>
    </source>
</evidence>
<evidence type="ECO:0000313" key="8">
    <source>
        <dbReference type="EMBL" id="EDV38774.2"/>
    </source>
</evidence>
<dbReference type="InterPro" id="IPR052277">
    <property type="entry name" value="INM_ESCRT-Associated"/>
</dbReference>
<dbReference type="Proteomes" id="UP000007801">
    <property type="component" value="Unassembled WGS sequence"/>
</dbReference>
<dbReference type="GO" id="GO:0031490">
    <property type="term" value="F:chromatin DNA binding"/>
    <property type="evidence" value="ECO:0007669"/>
    <property type="project" value="TreeGrafter"/>
</dbReference>
<dbReference type="GO" id="GO:0030514">
    <property type="term" value="P:negative regulation of BMP signaling pathway"/>
    <property type="evidence" value="ECO:0007669"/>
    <property type="project" value="TreeGrafter"/>
</dbReference>
<dbReference type="GO" id="GO:0006998">
    <property type="term" value="P:nuclear envelope organization"/>
    <property type="evidence" value="ECO:0007669"/>
    <property type="project" value="TreeGrafter"/>
</dbReference>